<organism evidence="3 4">
    <name type="scientific">Ramalina farinacea</name>
    <dbReference type="NCBI Taxonomy" id="258253"/>
    <lineage>
        <taxon>Eukaryota</taxon>
        <taxon>Fungi</taxon>
        <taxon>Dikarya</taxon>
        <taxon>Ascomycota</taxon>
        <taxon>Pezizomycotina</taxon>
        <taxon>Lecanoromycetes</taxon>
        <taxon>OSLEUM clade</taxon>
        <taxon>Lecanoromycetidae</taxon>
        <taxon>Lecanorales</taxon>
        <taxon>Lecanorineae</taxon>
        <taxon>Ramalinaceae</taxon>
        <taxon>Ramalina</taxon>
    </lineage>
</organism>
<feature type="compositionally biased region" description="Low complexity" evidence="1">
    <location>
        <begin position="197"/>
        <end position="214"/>
    </location>
</feature>
<feature type="compositionally biased region" description="Polar residues" evidence="1">
    <location>
        <begin position="168"/>
        <end position="193"/>
    </location>
</feature>
<feature type="region of interest" description="Disordered" evidence="1">
    <location>
        <begin position="1"/>
        <end position="227"/>
    </location>
</feature>
<dbReference type="EMBL" id="JAPUFD010000014">
    <property type="protein sequence ID" value="MDI1491261.1"/>
    <property type="molecule type" value="Genomic_DNA"/>
</dbReference>
<protein>
    <submittedName>
        <fullName evidence="3">Uncharacterized protein</fullName>
    </submittedName>
</protein>
<evidence type="ECO:0000256" key="1">
    <source>
        <dbReference type="SAM" id="MobiDB-lite"/>
    </source>
</evidence>
<reference evidence="3" key="1">
    <citation type="journal article" date="2023" name="Genome Biol. Evol.">
        <title>First Whole Genome Sequence and Flow Cytometry Genome Size Data for the Lichen-Forming Fungus Ramalina farinacea (Ascomycota).</title>
        <authorList>
            <person name="Llewellyn T."/>
            <person name="Mian S."/>
            <person name="Hill R."/>
            <person name="Leitch I.J."/>
            <person name="Gaya E."/>
        </authorList>
    </citation>
    <scope>NUCLEOTIDE SEQUENCE</scope>
    <source>
        <strain evidence="3">LIQ254RAFAR</strain>
    </source>
</reference>
<evidence type="ECO:0000256" key="2">
    <source>
        <dbReference type="SAM" id="Phobius"/>
    </source>
</evidence>
<keyword evidence="2" id="KW-0812">Transmembrane</keyword>
<feature type="compositionally biased region" description="Polar residues" evidence="1">
    <location>
        <begin position="59"/>
        <end position="80"/>
    </location>
</feature>
<feature type="compositionally biased region" description="Low complexity" evidence="1">
    <location>
        <begin position="19"/>
        <end position="28"/>
    </location>
</feature>
<feature type="transmembrane region" description="Helical" evidence="2">
    <location>
        <begin position="361"/>
        <end position="385"/>
    </location>
</feature>
<dbReference type="Proteomes" id="UP001161017">
    <property type="component" value="Unassembled WGS sequence"/>
</dbReference>
<accession>A0AA43QU41</accession>
<gene>
    <name evidence="3" type="ORF">OHK93_002469</name>
</gene>
<dbReference type="AlphaFoldDB" id="A0AA43QU41"/>
<feature type="compositionally biased region" description="Polar residues" evidence="1">
    <location>
        <begin position="93"/>
        <end position="108"/>
    </location>
</feature>
<evidence type="ECO:0000313" key="3">
    <source>
        <dbReference type="EMBL" id="MDI1491261.1"/>
    </source>
</evidence>
<name>A0AA43QU41_9LECA</name>
<feature type="compositionally biased region" description="Polar residues" evidence="1">
    <location>
        <begin position="215"/>
        <end position="225"/>
    </location>
</feature>
<comment type="caution">
    <text evidence="3">The sequence shown here is derived from an EMBL/GenBank/DDBJ whole genome shotgun (WGS) entry which is preliminary data.</text>
</comment>
<keyword evidence="4" id="KW-1185">Reference proteome</keyword>
<feature type="compositionally biased region" description="Basic residues" evidence="1">
    <location>
        <begin position="1"/>
        <end position="10"/>
    </location>
</feature>
<feature type="compositionally biased region" description="Polar residues" evidence="1">
    <location>
        <begin position="277"/>
        <end position="286"/>
    </location>
</feature>
<feature type="compositionally biased region" description="Basic residues" evidence="1">
    <location>
        <begin position="307"/>
        <end position="323"/>
    </location>
</feature>
<keyword evidence="2" id="KW-1133">Transmembrane helix</keyword>
<feature type="region of interest" description="Disordered" evidence="1">
    <location>
        <begin position="250"/>
        <end position="351"/>
    </location>
</feature>
<proteinExistence type="predicted"/>
<evidence type="ECO:0000313" key="4">
    <source>
        <dbReference type="Proteomes" id="UP001161017"/>
    </source>
</evidence>
<sequence length="428" mass="46179">MDTIYSHKRHSESWIEVPSQASSSQASSLHGDEPRRHPHTLPNDPLARRRRRLLRNAASSPVQTVQTLQARTNSTATSSQEEYEESDSASDRILTSSNENLSHPSEGSSPIHIVSPPPLPQPGQHGDEDEDDDENATALGIGTHDRVFTPPANAFSHPPHPSTTTTTLRQRQISSLETRTTTSYFPSPQTQRRPSFASNTTSRPSPRTSAPRSNGSSHTPYNMISPSHRADHDAALRASLSTLLSCARALPKRSSDDDTNKPPPRTTPMPSHHHAQSNRIAPSTLTLIPPGSDPSIPNSSDAEKPSSRRQRQRSPTSKPKRKSSSPTKDRDRAATRTKPPRQTASSADMADGTMQLIHPTLLTWVVSAGVVVLFSAIGFSAGYVIGREVGRVDVLDVARGGGMGGKQMGVGRGLRRLGRAGGAVVRVA</sequence>
<keyword evidence="2" id="KW-0472">Membrane</keyword>